<accession>A0A0B5CJC6</accession>
<dbReference type="RefSeq" id="WP_052437398.1">
    <property type="nucleotide sequence ID" value="NZ_CP007726.1"/>
</dbReference>
<dbReference type="KEGG" id="nel:NELON_00015"/>
<reference evidence="1 2" key="2">
    <citation type="journal article" date="2015" name="PLoS Genet.">
        <title>Common Cell Shape Evolution of Two Nasopharyngeal Pathogens.</title>
        <authorList>
            <person name="Veyrier F.J."/>
            <person name="Biais N."/>
            <person name="Morales P."/>
            <person name="Belkacem N."/>
            <person name="Guilhen C."/>
            <person name="Ranjeva S."/>
            <person name="Sismeiro O."/>
            <person name="Pehau-Arnaudet G."/>
            <person name="Rocha E.P."/>
            <person name="Werts C."/>
            <person name="Taha M.K."/>
            <person name="Boneca I.G."/>
        </authorList>
    </citation>
    <scope>NUCLEOTIDE SEQUENCE [LARGE SCALE GENOMIC DNA]</scope>
    <source>
        <strain evidence="1 2">ATCC 29315</strain>
    </source>
</reference>
<dbReference type="PATRIC" id="fig|546263.7.peg.3"/>
<reference evidence="2" key="1">
    <citation type="submission" date="2014-05" db="EMBL/GenBank/DDBJ databases">
        <title>Complete Genome sequence of Neisseria elongata subsp. glycolytica.</title>
        <authorList>
            <person name="Veyrier F.J."/>
            <person name="Taha M.-K."/>
        </authorList>
    </citation>
    <scope>NUCLEOTIDE SEQUENCE [LARGE SCALE GENOMIC DNA]</scope>
    <source>
        <strain evidence="2">ATCC 29315</strain>
    </source>
</reference>
<dbReference type="AlphaFoldDB" id="A0A0B5CJC6"/>
<dbReference type="HOGENOM" id="CLU_2465824_0_0_4"/>
<sequence>MPRRRCAPPPPTREKPWILLLLAFAWLWPGVFSHDLWKPDEIWFNEAVNGVLSGGSWLQPQVPVGRTAECRLFTFGWRRGADGCCHLG</sequence>
<organism evidence="1 2">
    <name type="scientific">Neisseria elongata subsp. glycolytica ATCC 29315</name>
    <dbReference type="NCBI Taxonomy" id="546263"/>
    <lineage>
        <taxon>Bacteria</taxon>
        <taxon>Pseudomonadati</taxon>
        <taxon>Pseudomonadota</taxon>
        <taxon>Betaproteobacteria</taxon>
        <taxon>Neisseriales</taxon>
        <taxon>Neisseriaceae</taxon>
        <taxon>Neisseria</taxon>
    </lineage>
</organism>
<protein>
    <submittedName>
        <fullName evidence="1">Uncharacterized protein</fullName>
    </submittedName>
</protein>
<name>A0A0B5CJC6_NEIEG</name>
<evidence type="ECO:0000313" key="1">
    <source>
        <dbReference type="EMBL" id="AJE17424.1"/>
    </source>
</evidence>
<gene>
    <name evidence="1" type="ORF">NELON_00015</name>
</gene>
<proteinExistence type="predicted"/>
<dbReference type="Proteomes" id="UP000031392">
    <property type="component" value="Chromosome"/>
</dbReference>
<keyword evidence="2" id="KW-1185">Reference proteome</keyword>
<evidence type="ECO:0000313" key="2">
    <source>
        <dbReference type="Proteomes" id="UP000031392"/>
    </source>
</evidence>
<dbReference type="EMBL" id="CP007726">
    <property type="protein sequence ID" value="AJE17424.1"/>
    <property type="molecule type" value="Genomic_DNA"/>
</dbReference>